<dbReference type="PANTHER" id="PTHR43344">
    <property type="entry name" value="PHOSPHOSERINE PHOSPHATASE"/>
    <property type="match status" value="1"/>
</dbReference>
<evidence type="ECO:0000256" key="7">
    <source>
        <dbReference type="ARBA" id="ARBA00022801"/>
    </source>
</evidence>
<dbReference type="InterPro" id="IPR050582">
    <property type="entry name" value="HAD-like_SerB"/>
</dbReference>
<reference evidence="14 15" key="1">
    <citation type="journal article" date="2017" name="BMC Genomics">
        <title>Comparative genomic and phylogenomic analyses of the Bifidobacteriaceae family.</title>
        <authorList>
            <person name="Lugli G.A."/>
            <person name="Milani C."/>
            <person name="Turroni F."/>
            <person name="Duranti S."/>
            <person name="Mancabelli L."/>
            <person name="Mangifesta M."/>
            <person name="Ferrario C."/>
            <person name="Modesto M."/>
            <person name="Mattarelli P."/>
            <person name="Jiri K."/>
            <person name="van Sinderen D."/>
            <person name="Ventura M."/>
        </authorList>
    </citation>
    <scope>NUCLEOTIDE SEQUENCE [LARGE SCALE GENOMIC DNA]</scope>
    <source>
        <strain evidence="14 15">DSM 24744</strain>
    </source>
</reference>
<dbReference type="InterPro" id="IPR004469">
    <property type="entry name" value="PSP"/>
</dbReference>
<proteinExistence type="inferred from homology"/>
<dbReference type="SFLD" id="SFLDS00003">
    <property type="entry name" value="Haloacid_Dehalogenase"/>
    <property type="match status" value="1"/>
</dbReference>
<comment type="catalytic activity">
    <reaction evidence="11">
        <text>O-phospho-L-serine + H2O = L-serine + phosphate</text>
        <dbReference type="Rhea" id="RHEA:21208"/>
        <dbReference type="ChEBI" id="CHEBI:15377"/>
        <dbReference type="ChEBI" id="CHEBI:33384"/>
        <dbReference type="ChEBI" id="CHEBI:43474"/>
        <dbReference type="ChEBI" id="CHEBI:57524"/>
        <dbReference type="EC" id="3.1.3.3"/>
    </reaction>
</comment>
<evidence type="ECO:0000256" key="9">
    <source>
        <dbReference type="ARBA" id="ARBA00023299"/>
    </source>
</evidence>
<comment type="pathway">
    <text evidence="2">Amino-acid biosynthesis; L-serine biosynthesis; L-serine from 3-phospho-D-glycerate: step 3/3.</text>
</comment>
<feature type="active site" description="Nucleophile" evidence="13">
    <location>
        <position position="18"/>
    </location>
</feature>
<evidence type="ECO:0000256" key="6">
    <source>
        <dbReference type="ARBA" id="ARBA00022723"/>
    </source>
</evidence>
<organism evidence="14 15">
    <name type="scientific">Pseudoscardovia suis</name>
    <dbReference type="NCBI Taxonomy" id="987063"/>
    <lineage>
        <taxon>Bacteria</taxon>
        <taxon>Bacillati</taxon>
        <taxon>Actinomycetota</taxon>
        <taxon>Actinomycetes</taxon>
        <taxon>Bifidobacteriales</taxon>
        <taxon>Bifidobacteriaceae</taxon>
        <taxon>Pseudoscardovia</taxon>
    </lineage>
</organism>
<comment type="cofactor">
    <cofactor evidence="1">
        <name>Mg(2+)</name>
        <dbReference type="ChEBI" id="CHEBI:18420"/>
    </cofactor>
</comment>
<dbReference type="OrthoDB" id="9792539at2"/>
<dbReference type="GO" id="GO:0005737">
    <property type="term" value="C:cytoplasm"/>
    <property type="evidence" value="ECO:0007669"/>
    <property type="project" value="TreeGrafter"/>
</dbReference>
<keyword evidence="5" id="KW-0028">Amino-acid biosynthesis</keyword>
<dbReference type="InterPro" id="IPR023214">
    <property type="entry name" value="HAD_sf"/>
</dbReference>
<dbReference type="CDD" id="cd07500">
    <property type="entry name" value="HAD_PSP"/>
    <property type="match status" value="1"/>
</dbReference>
<dbReference type="EMBL" id="MWWQ01000005">
    <property type="protein sequence ID" value="OZG52909.1"/>
    <property type="molecule type" value="Genomic_DNA"/>
</dbReference>
<dbReference type="Proteomes" id="UP000216454">
    <property type="component" value="Unassembled WGS sequence"/>
</dbReference>
<gene>
    <name evidence="14" type="ORF">PSSU_0527</name>
</gene>
<dbReference type="UniPathway" id="UPA00135">
    <property type="reaction ID" value="UER00198"/>
</dbReference>
<dbReference type="SFLD" id="SFLDG01137">
    <property type="entry name" value="C1.6.1:_Phosphoserine_Phosphat"/>
    <property type="match status" value="1"/>
</dbReference>
<evidence type="ECO:0000256" key="8">
    <source>
        <dbReference type="ARBA" id="ARBA00022842"/>
    </source>
</evidence>
<protein>
    <recommendedName>
        <fullName evidence="4">phosphoserine phosphatase</fullName>
        <ecNumber evidence="4">3.1.3.3</ecNumber>
    </recommendedName>
    <alternativeName>
        <fullName evidence="10">O-phosphoserine phosphohydrolase</fullName>
    </alternativeName>
</protein>
<feature type="active site" description="Nucleophile" evidence="13">
    <location>
        <position position="20"/>
    </location>
</feature>
<dbReference type="GO" id="GO:0036424">
    <property type="term" value="F:L-phosphoserine phosphatase activity"/>
    <property type="evidence" value="ECO:0007669"/>
    <property type="project" value="InterPro"/>
</dbReference>
<dbReference type="Pfam" id="PF12710">
    <property type="entry name" value="HAD"/>
    <property type="match status" value="1"/>
</dbReference>
<evidence type="ECO:0000256" key="11">
    <source>
        <dbReference type="ARBA" id="ARBA00048138"/>
    </source>
</evidence>
<sequence length="222" mass="24121">MTQPLHTNATPSRLVVMDIDSTLIDEEVIDLLGEASGHGDLIAGITERAMRGEIDFKQALRERVALLKGLSTDVFDRVLSQTHFTNGALDFVDECHRRGWKVGVVSGGFHEVADSLVERAHLDHCLANRLMVRDGRLTGEVDGDIVTKESKLAALRAWARSDGVPMDRTIAIGDGANDIPMILASGIGIAFCAKPVVQQAAPHSITQRDLRLALPIIDAEDR</sequence>
<dbReference type="RefSeq" id="WP_094690828.1">
    <property type="nucleotide sequence ID" value="NZ_MWWQ01000005.1"/>
</dbReference>
<dbReference type="EC" id="3.1.3.3" evidence="4"/>
<keyword evidence="8" id="KW-0460">Magnesium</keyword>
<evidence type="ECO:0000256" key="13">
    <source>
        <dbReference type="PIRSR" id="PIRSR604469-1"/>
    </source>
</evidence>
<name>A0A261F1A8_9BIFI</name>
<keyword evidence="15" id="KW-1185">Reference proteome</keyword>
<dbReference type="NCBIfam" id="TIGR00338">
    <property type="entry name" value="serB"/>
    <property type="match status" value="1"/>
</dbReference>
<dbReference type="InterPro" id="IPR036412">
    <property type="entry name" value="HAD-like_sf"/>
</dbReference>
<dbReference type="PANTHER" id="PTHR43344:SF2">
    <property type="entry name" value="PHOSPHOSERINE PHOSPHATASE"/>
    <property type="match status" value="1"/>
</dbReference>
<dbReference type="AlphaFoldDB" id="A0A261F1A8"/>
<dbReference type="SFLD" id="SFLDG01136">
    <property type="entry name" value="C1.6:_Phosphoserine_Phosphatas"/>
    <property type="match status" value="1"/>
</dbReference>
<comment type="caution">
    <text evidence="14">The sequence shown here is derived from an EMBL/GenBank/DDBJ whole genome shotgun (WGS) entry which is preliminary data.</text>
</comment>
<evidence type="ECO:0000313" key="15">
    <source>
        <dbReference type="Proteomes" id="UP000216454"/>
    </source>
</evidence>
<keyword evidence="6" id="KW-0479">Metal-binding</keyword>
<evidence type="ECO:0000256" key="2">
    <source>
        <dbReference type="ARBA" id="ARBA00005135"/>
    </source>
</evidence>
<dbReference type="GO" id="GO:0006564">
    <property type="term" value="P:L-serine biosynthetic process"/>
    <property type="evidence" value="ECO:0007669"/>
    <property type="project" value="UniProtKB-KW"/>
</dbReference>
<evidence type="ECO:0000256" key="10">
    <source>
        <dbReference type="ARBA" id="ARBA00031693"/>
    </source>
</evidence>
<keyword evidence="9" id="KW-0718">Serine biosynthesis</keyword>
<evidence type="ECO:0000256" key="3">
    <source>
        <dbReference type="ARBA" id="ARBA00009184"/>
    </source>
</evidence>
<comment type="similarity">
    <text evidence="3">Belongs to the HAD-like hydrolase superfamily. SerB family.</text>
</comment>
<evidence type="ECO:0000256" key="12">
    <source>
        <dbReference type="ARBA" id="ARBA00048523"/>
    </source>
</evidence>
<dbReference type="SFLD" id="SFLDF00029">
    <property type="entry name" value="phosphoserine_phosphatase"/>
    <property type="match status" value="1"/>
</dbReference>
<evidence type="ECO:0000256" key="4">
    <source>
        <dbReference type="ARBA" id="ARBA00012640"/>
    </source>
</evidence>
<evidence type="ECO:0000313" key="14">
    <source>
        <dbReference type="EMBL" id="OZG52909.1"/>
    </source>
</evidence>
<evidence type="ECO:0000256" key="5">
    <source>
        <dbReference type="ARBA" id="ARBA00022605"/>
    </source>
</evidence>
<accession>A0A261F1A8</accession>
<dbReference type="NCBIfam" id="TIGR01488">
    <property type="entry name" value="HAD-SF-IB"/>
    <property type="match status" value="1"/>
</dbReference>
<dbReference type="Gene3D" id="3.40.50.1000">
    <property type="entry name" value="HAD superfamily/HAD-like"/>
    <property type="match status" value="1"/>
</dbReference>
<comment type="catalytic activity">
    <reaction evidence="12">
        <text>O-phospho-D-serine + H2O = D-serine + phosphate</text>
        <dbReference type="Rhea" id="RHEA:24873"/>
        <dbReference type="ChEBI" id="CHEBI:15377"/>
        <dbReference type="ChEBI" id="CHEBI:35247"/>
        <dbReference type="ChEBI" id="CHEBI:43474"/>
        <dbReference type="ChEBI" id="CHEBI:58680"/>
        <dbReference type="EC" id="3.1.3.3"/>
    </reaction>
</comment>
<evidence type="ECO:0000256" key="1">
    <source>
        <dbReference type="ARBA" id="ARBA00001946"/>
    </source>
</evidence>
<dbReference type="SUPFAM" id="SSF56784">
    <property type="entry name" value="HAD-like"/>
    <property type="match status" value="1"/>
</dbReference>
<dbReference type="GO" id="GO:0000287">
    <property type="term" value="F:magnesium ion binding"/>
    <property type="evidence" value="ECO:0007669"/>
    <property type="project" value="TreeGrafter"/>
</dbReference>
<keyword evidence="7" id="KW-0378">Hydrolase</keyword>